<reference evidence="4" key="1">
    <citation type="journal article" date="2015" name="PLoS Genet.">
        <title>Genome Sequence and Transcriptome Analyses of Chrysochromulina tobin: Metabolic Tools for Enhanced Algal Fitness in the Prominent Order Prymnesiales (Haptophyceae).</title>
        <authorList>
            <person name="Hovde B.T."/>
            <person name="Deodato C.R."/>
            <person name="Hunsperger H.M."/>
            <person name="Ryken S.A."/>
            <person name="Yost W."/>
            <person name="Jha R.K."/>
            <person name="Patterson J."/>
            <person name="Monnat R.J. Jr."/>
            <person name="Barlow S.B."/>
            <person name="Starkenburg S.R."/>
            <person name="Cattolico R.A."/>
        </authorList>
    </citation>
    <scope>NUCLEOTIDE SEQUENCE</scope>
    <source>
        <strain evidence="4">CCMP291</strain>
    </source>
</reference>
<comment type="caution">
    <text evidence="3">The sequence shown here is derived from an EMBL/GenBank/DDBJ whole genome shotgun (WGS) entry which is preliminary data.</text>
</comment>
<dbReference type="PANTHER" id="PTHR34826:SF2">
    <property type="entry name" value="UPF0590 PROTEIN C409.17C"/>
    <property type="match status" value="1"/>
</dbReference>
<evidence type="ECO:0000313" key="3">
    <source>
        <dbReference type="EMBL" id="KOO33092.1"/>
    </source>
</evidence>
<feature type="region of interest" description="Disordered" evidence="1">
    <location>
        <begin position="1"/>
        <end position="37"/>
    </location>
</feature>
<dbReference type="InterPro" id="IPR013897">
    <property type="entry name" value="Duc1"/>
</dbReference>
<protein>
    <recommendedName>
        <fullName evidence="2">Domain of unknown function at the cortex 1 domain-containing protein</fullName>
    </recommendedName>
</protein>
<dbReference type="EMBL" id="JWZX01001603">
    <property type="protein sequence ID" value="KOO33092.1"/>
    <property type="molecule type" value="Genomic_DNA"/>
</dbReference>
<keyword evidence="4" id="KW-1185">Reference proteome</keyword>
<dbReference type="OrthoDB" id="2119945at2759"/>
<feature type="region of interest" description="Disordered" evidence="1">
    <location>
        <begin position="300"/>
        <end position="343"/>
    </location>
</feature>
<feature type="region of interest" description="Disordered" evidence="1">
    <location>
        <begin position="360"/>
        <end position="403"/>
    </location>
</feature>
<feature type="domain" description="Domain of unknown function at the cortex 1" evidence="2">
    <location>
        <begin position="43"/>
        <end position="267"/>
    </location>
</feature>
<gene>
    <name evidence="3" type="ORF">Ctob_007852</name>
</gene>
<sequence>MQREVEAASSPSKEKSSISSTGRPLDPNHPGPAESWRTRPAMLRVACGVQSGRQVGFNYPETAFPIETDHFSGRMYFRLRYLEGEPTEYFRGRTRKLSCVVQGRFKHALPMSECFTGYEFERPMDNVPAHWLISTILRAVKKLAPTVMIDVLGPKPYILNPLFQTIQLLHVAHPGEEPPLTAYPLREQTALLGGVFAQKPFDRLQRKNYFASTRNGEKHTLQPGLVYTMEFYEDKMDFSTFEFAVIGMRFGLARFLAGQPLQIMGKGAGLVGVELKGARLGAEGSVEGVVVDIADVSDDGGYETAEEAESSAVGEEDSLPRVSSSKTDEASEKSDAPRGSLASVGAMDAQRMASNGMVGEASPTVQHNKRHNKRHKRTASSAPLVPGSSSSSREGSSAGAQYSAGASTIGGAALSALRLSGGGRLATLPVHLRDKAKSMGDSDAESPSGSRPLGFMGINFRRPLGLTTFRCACSIGLDSTLDEAYLTLRRKLSKLLEDPQATVRLMVQGERYWFSDASSASVLEQVLIIDREGQGLARAVRFSDGKGEKAVPAAICVLEPYVGHVRSSADVEANVGAGQAVGRAVTCTWLFRHDVIDGWRVLRYLCPCILEECPLTFERLKQKHEAGKRKAASRSTAAKLANTSKTLCGAVAVSPYALYRLARLGFASPPLGPRRQFYLHATVSLKKLKEIAATHKIGSPSTTLTACIAAAFFAADPTRDRCVVGSNVLFDPDAPAGNHVCVKMASLDRPQFSDRSVLTRAARTLNAASQSLVDLFVGNVTRSFVKGRLPHMVARAIERSHSAMDFLVSNLPAFDSASPNVFDLQTLRECSEWTPSIVYVIGVGDELYCDFYWRVPSSFSTDAFMRTFTSVSGAYHVHTQLADSY</sequence>
<evidence type="ECO:0000259" key="2">
    <source>
        <dbReference type="Pfam" id="PF08588"/>
    </source>
</evidence>
<organism evidence="3 4">
    <name type="scientific">Chrysochromulina tobinii</name>
    <dbReference type="NCBI Taxonomy" id="1460289"/>
    <lineage>
        <taxon>Eukaryota</taxon>
        <taxon>Haptista</taxon>
        <taxon>Haptophyta</taxon>
        <taxon>Prymnesiophyceae</taxon>
        <taxon>Prymnesiales</taxon>
        <taxon>Chrysochromulinaceae</taxon>
        <taxon>Chrysochromulina</taxon>
    </lineage>
</organism>
<evidence type="ECO:0000313" key="4">
    <source>
        <dbReference type="Proteomes" id="UP000037460"/>
    </source>
</evidence>
<dbReference type="AlphaFoldDB" id="A0A0M0K3C5"/>
<feature type="compositionally biased region" description="Basic residues" evidence="1">
    <location>
        <begin position="367"/>
        <end position="378"/>
    </location>
</feature>
<dbReference type="Proteomes" id="UP000037460">
    <property type="component" value="Unassembled WGS sequence"/>
</dbReference>
<dbReference type="PANTHER" id="PTHR34826">
    <property type="entry name" value="UPF0590 PROTEIN C409.17C"/>
    <property type="match status" value="1"/>
</dbReference>
<feature type="compositionally biased region" description="Acidic residues" evidence="1">
    <location>
        <begin position="300"/>
        <end position="317"/>
    </location>
</feature>
<feature type="compositionally biased region" description="Basic and acidic residues" evidence="1">
    <location>
        <begin position="326"/>
        <end position="336"/>
    </location>
</feature>
<dbReference type="Pfam" id="PF08588">
    <property type="entry name" value="Duc1"/>
    <property type="match status" value="1"/>
</dbReference>
<feature type="compositionally biased region" description="Low complexity" evidence="1">
    <location>
        <begin position="379"/>
        <end position="403"/>
    </location>
</feature>
<feature type="compositionally biased region" description="Basic and acidic residues" evidence="1">
    <location>
        <begin position="1"/>
        <end position="16"/>
    </location>
</feature>
<proteinExistence type="predicted"/>
<accession>A0A0M0K3C5</accession>
<name>A0A0M0K3C5_9EUKA</name>
<evidence type="ECO:0000256" key="1">
    <source>
        <dbReference type="SAM" id="MobiDB-lite"/>
    </source>
</evidence>